<dbReference type="NCBIfam" id="NF001099">
    <property type="entry name" value="PRK00132.1"/>
    <property type="match status" value="1"/>
</dbReference>
<gene>
    <name evidence="7" type="ORF">A2153_03950</name>
</gene>
<feature type="region of interest" description="Disordered" evidence="6">
    <location>
        <begin position="135"/>
        <end position="157"/>
    </location>
</feature>
<protein>
    <recommendedName>
        <fullName evidence="5">30S ribosomal protein S9</fullName>
    </recommendedName>
</protein>
<evidence type="ECO:0000313" key="7">
    <source>
        <dbReference type="EMBL" id="OGF98882.1"/>
    </source>
</evidence>
<dbReference type="InterPro" id="IPR014721">
    <property type="entry name" value="Ribsml_uS5_D2-typ_fold_subgr"/>
</dbReference>
<dbReference type="GO" id="GO:0003723">
    <property type="term" value="F:RNA binding"/>
    <property type="evidence" value="ECO:0007669"/>
    <property type="project" value="TreeGrafter"/>
</dbReference>
<reference evidence="7 8" key="1">
    <citation type="journal article" date="2016" name="Nat. Commun.">
        <title>Thousands of microbial genomes shed light on interconnected biogeochemical processes in an aquifer system.</title>
        <authorList>
            <person name="Anantharaman K."/>
            <person name="Brown C.T."/>
            <person name="Hug L.A."/>
            <person name="Sharon I."/>
            <person name="Castelle C.J."/>
            <person name="Probst A.J."/>
            <person name="Thomas B.C."/>
            <person name="Singh A."/>
            <person name="Wilkins M.J."/>
            <person name="Karaoz U."/>
            <person name="Brodie E.L."/>
            <person name="Williams K.H."/>
            <person name="Hubbard S.S."/>
            <person name="Banfield J.F."/>
        </authorList>
    </citation>
    <scope>NUCLEOTIDE SEQUENCE [LARGE SCALE GENOMIC DNA]</scope>
</reference>
<name>A0A1F5YFP8_9BACT</name>
<feature type="compositionally biased region" description="Basic residues" evidence="6">
    <location>
        <begin position="137"/>
        <end position="157"/>
    </location>
</feature>
<keyword evidence="2 4" id="KW-0689">Ribosomal protein</keyword>
<dbReference type="InterPro" id="IPR000754">
    <property type="entry name" value="Ribosomal_uS9"/>
</dbReference>
<evidence type="ECO:0000256" key="1">
    <source>
        <dbReference type="ARBA" id="ARBA00005251"/>
    </source>
</evidence>
<accession>A0A1F5YFP8</accession>
<evidence type="ECO:0000256" key="3">
    <source>
        <dbReference type="ARBA" id="ARBA00023274"/>
    </source>
</evidence>
<dbReference type="GO" id="GO:0003735">
    <property type="term" value="F:structural constituent of ribosome"/>
    <property type="evidence" value="ECO:0007669"/>
    <property type="project" value="InterPro"/>
</dbReference>
<comment type="caution">
    <text evidence="7">The sequence shown here is derived from an EMBL/GenBank/DDBJ whole genome shotgun (WGS) entry which is preliminary data.</text>
</comment>
<evidence type="ECO:0000256" key="4">
    <source>
        <dbReference type="RuleBase" id="RU003815"/>
    </source>
</evidence>
<dbReference type="GO" id="GO:0022627">
    <property type="term" value="C:cytosolic small ribosomal subunit"/>
    <property type="evidence" value="ECO:0007669"/>
    <property type="project" value="TreeGrafter"/>
</dbReference>
<dbReference type="InterPro" id="IPR023035">
    <property type="entry name" value="Ribosomal_uS9_bac/plastid"/>
</dbReference>
<sequence>MPQAAGKADKKSKTLEFYYAVGRRKESSARVKLYITGDDKVKIGNQEIKAGEISVNSLPIEKYFFGEIYQKIYLEPFRTTNTLGRFAVTAKITGGGKQGQLGALIHGISRALVKVDEEKFRPILRKKGFLTRDSRVKERRKAGLAQKARAKKQSPKR</sequence>
<dbReference type="PANTHER" id="PTHR21569">
    <property type="entry name" value="RIBOSOMAL PROTEIN S9"/>
    <property type="match status" value="1"/>
</dbReference>
<comment type="similarity">
    <text evidence="1 4">Belongs to the universal ribosomal protein uS9 family.</text>
</comment>
<dbReference type="Pfam" id="PF00380">
    <property type="entry name" value="Ribosomal_S9"/>
    <property type="match status" value="1"/>
</dbReference>
<evidence type="ECO:0000313" key="8">
    <source>
        <dbReference type="Proteomes" id="UP000177396"/>
    </source>
</evidence>
<keyword evidence="3 4" id="KW-0687">Ribonucleoprotein</keyword>
<dbReference type="PROSITE" id="PS00360">
    <property type="entry name" value="RIBOSOMAL_S9"/>
    <property type="match status" value="1"/>
</dbReference>
<dbReference type="Gene3D" id="3.30.230.10">
    <property type="match status" value="1"/>
</dbReference>
<organism evidence="7 8">
    <name type="scientific">Candidatus Gottesmanbacteria bacterium RBG_16_38_7b</name>
    <dbReference type="NCBI Taxonomy" id="1798372"/>
    <lineage>
        <taxon>Bacteria</taxon>
        <taxon>Candidatus Gottesmaniibacteriota</taxon>
    </lineage>
</organism>
<evidence type="ECO:0000256" key="2">
    <source>
        <dbReference type="ARBA" id="ARBA00022980"/>
    </source>
</evidence>
<dbReference type="GO" id="GO:0006412">
    <property type="term" value="P:translation"/>
    <property type="evidence" value="ECO:0007669"/>
    <property type="project" value="InterPro"/>
</dbReference>
<evidence type="ECO:0000256" key="5">
    <source>
        <dbReference type="RuleBase" id="RU003816"/>
    </source>
</evidence>
<dbReference type="AlphaFoldDB" id="A0A1F5YFP8"/>
<dbReference type="EMBL" id="MFJB01000081">
    <property type="protein sequence ID" value="OGF98882.1"/>
    <property type="molecule type" value="Genomic_DNA"/>
</dbReference>
<dbReference type="InterPro" id="IPR020568">
    <property type="entry name" value="Ribosomal_Su5_D2-typ_SF"/>
</dbReference>
<dbReference type="InterPro" id="IPR020574">
    <property type="entry name" value="Ribosomal_uS9_CS"/>
</dbReference>
<dbReference type="Proteomes" id="UP000177396">
    <property type="component" value="Unassembled WGS sequence"/>
</dbReference>
<dbReference type="PANTHER" id="PTHR21569:SF1">
    <property type="entry name" value="SMALL RIBOSOMAL SUBUNIT PROTEIN US9M"/>
    <property type="match status" value="1"/>
</dbReference>
<dbReference type="SUPFAM" id="SSF54211">
    <property type="entry name" value="Ribosomal protein S5 domain 2-like"/>
    <property type="match status" value="1"/>
</dbReference>
<evidence type="ECO:0000256" key="6">
    <source>
        <dbReference type="SAM" id="MobiDB-lite"/>
    </source>
</evidence>
<proteinExistence type="inferred from homology"/>